<dbReference type="HAMAP" id="MF_00685">
    <property type="entry name" value="GlgB"/>
    <property type="match status" value="1"/>
</dbReference>
<comment type="pathway">
    <text evidence="3 10">Glycan biosynthesis; glycogen biosynthesis.</text>
</comment>
<evidence type="ECO:0000256" key="11">
    <source>
        <dbReference type="PIRSR" id="PIRSR000463-1"/>
    </source>
</evidence>
<dbReference type="SUPFAM" id="SSF51445">
    <property type="entry name" value="(Trans)glycosidases"/>
    <property type="match status" value="1"/>
</dbReference>
<dbReference type="InterPro" id="IPR013780">
    <property type="entry name" value="Glyco_hydro_b"/>
</dbReference>
<evidence type="ECO:0000256" key="5">
    <source>
        <dbReference type="ARBA" id="ARBA00022600"/>
    </source>
</evidence>
<evidence type="ECO:0000256" key="10">
    <source>
        <dbReference type="HAMAP-Rule" id="MF_00685"/>
    </source>
</evidence>
<dbReference type="SUPFAM" id="SSF81296">
    <property type="entry name" value="E set domains"/>
    <property type="match status" value="1"/>
</dbReference>
<keyword evidence="6 10" id="KW-0328">Glycosyltransferase</keyword>
<dbReference type="Pfam" id="PF02806">
    <property type="entry name" value="Alpha-amylase_C"/>
    <property type="match status" value="1"/>
</dbReference>
<comment type="catalytic activity">
    <reaction evidence="1 10">
        <text>Transfers a segment of a (1-&gt;4)-alpha-D-glucan chain to a primary hydroxy group in a similar glucan chain.</text>
        <dbReference type="EC" id="2.4.1.18"/>
    </reaction>
</comment>
<feature type="domain" description="Glycosyl hydrolase family 13 catalytic" evidence="12">
    <location>
        <begin position="234"/>
        <end position="588"/>
    </location>
</feature>
<dbReference type="InterPro" id="IPR006047">
    <property type="entry name" value="GH13_cat_dom"/>
</dbReference>
<dbReference type="InterPro" id="IPR054169">
    <property type="entry name" value="GlgB_N"/>
</dbReference>
<reference evidence="14" key="1">
    <citation type="submission" date="2016-10" db="EMBL/GenBank/DDBJ databases">
        <authorList>
            <person name="Varghese N."/>
            <person name="Submissions S."/>
        </authorList>
    </citation>
    <scope>NUCLEOTIDE SEQUENCE [LARGE SCALE GENOMIC DNA]</scope>
    <source>
        <strain evidence="14">ATCC 43811</strain>
    </source>
</reference>
<protein>
    <recommendedName>
        <fullName evidence="10">1,4-alpha-glucan branching enzyme GlgB</fullName>
        <ecNumber evidence="10">2.4.1.18</ecNumber>
    </recommendedName>
    <alternativeName>
        <fullName evidence="10">1,4-alpha-D-glucan:1,4-alpha-D-glucan 6-glucosyl-transferase</fullName>
    </alternativeName>
    <alternativeName>
        <fullName evidence="10">Alpha-(1-&gt;4)-glucan branching enzyme</fullName>
    </alternativeName>
    <alternativeName>
        <fullName evidence="10">Glycogen branching enzyme</fullName>
        <shortName evidence="10">BE</shortName>
    </alternativeName>
</protein>
<dbReference type="InterPro" id="IPR013783">
    <property type="entry name" value="Ig-like_fold"/>
</dbReference>
<dbReference type="AlphaFoldDB" id="A0A1I1DME0"/>
<evidence type="ECO:0000313" key="13">
    <source>
        <dbReference type="EMBL" id="SFB75606.1"/>
    </source>
</evidence>
<evidence type="ECO:0000256" key="8">
    <source>
        <dbReference type="ARBA" id="ARBA00023056"/>
    </source>
</evidence>
<dbReference type="NCBIfam" id="TIGR01515">
    <property type="entry name" value="branching_enzym"/>
    <property type="match status" value="1"/>
</dbReference>
<dbReference type="FunFam" id="3.20.20.80:FF:000003">
    <property type="entry name" value="1,4-alpha-glucan branching enzyme GlgB"/>
    <property type="match status" value="1"/>
</dbReference>
<dbReference type="InterPro" id="IPR044143">
    <property type="entry name" value="GlgB_N_E_set_prok"/>
</dbReference>
<dbReference type="NCBIfam" id="NF008967">
    <property type="entry name" value="PRK12313.1"/>
    <property type="match status" value="1"/>
</dbReference>
<dbReference type="Pfam" id="PF00128">
    <property type="entry name" value="Alpha-amylase"/>
    <property type="match status" value="2"/>
</dbReference>
<dbReference type="PANTHER" id="PTHR43651">
    <property type="entry name" value="1,4-ALPHA-GLUCAN-BRANCHING ENZYME"/>
    <property type="match status" value="1"/>
</dbReference>
<comment type="similarity">
    <text evidence="4 10">Belongs to the glycosyl hydrolase 13 family. GlgB subfamily.</text>
</comment>
<dbReference type="UniPathway" id="UPA00164"/>
<dbReference type="RefSeq" id="WP_092318557.1">
    <property type="nucleotide sequence ID" value="NZ_FOKY01000002.1"/>
</dbReference>
<dbReference type="EMBL" id="FOKY01000002">
    <property type="protein sequence ID" value="SFB75606.1"/>
    <property type="molecule type" value="Genomic_DNA"/>
</dbReference>
<dbReference type="Gene3D" id="2.60.40.1180">
    <property type="entry name" value="Golgi alpha-mannosidase II"/>
    <property type="match status" value="1"/>
</dbReference>
<name>A0A1I1DME0_BREAD</name>
<dbReference type="GO" id="GO:0004553">
    <property type="term" value="F:hydrolase activity, hydrolyzing O-glycosyl compounds"/>
    <property type="evidence" value="ECO:0007669"/>
    <property type="project" value="InterPro"/>
</dbReference>
<dbReference type="Gene3D" id="3.20.20.80">
    <property type="entry name" value="Glycosidases"/>
    <property type="match status" value="1"/>
</dbReference>
<comment type="subunit">
    <text evidence="10">Monomer.</text>
</comment>
<evidence type="ECO:0000256" key="7">
    <source>
        <dbReference type="ARBA" id="ARBA00022679"/>
    </source>
</evidence>
<evidence type="ECO:0000256" key="3">
    <source>
        <dbReference type="ARBA" id="ARBA00004964"/>
    </source>
</evidence>
<feature type="active site" description="Nucleophile" evidence="10 11">
    <location>
        <position position="391"/>
    </location>
</feature>
<proteinExistence type="inferred from homology"/>
<evidence type="ECO:0000256" key="9">
    <source>
        <dbReference type="ARBA" id="ARBA00023277"/>
    </source>
</evidence>
<evidence type="ECO:0000256" key="1">
    <source>
        <dbReference type="ARBA" id="ARBA00000826"/>
    </source>
</evidence>
<dbReference type="OrthoDB" id="9761875at2"/>
<evidence type="ECO:0000313" key="14">
    <source>
        <dbReference type="Proteomes" id="UP000240042"/>
    </source>
</evidence>
<evidence type="ECO:0000259" key="12">
    <source>
        <dbReference type="SMART" id="SM00642"/>
    </source>
</evidence>
<dbReference type="GO" id="GO:0003844">
    <property type="term" value="F:1,4-alpha-glucan branching enzyme activity"/>
    <property type="evidence" value="ECO:0007669"/>
    <property type="project" value="UniProtKB-UniRule"/>
</dbReference>
<keyword evidence="8 10" id="KW-0320">Glycogen biosynthesis</keyword>
<dbReference type="InterPro" id="IPR037439">
    <property type="entry name" value="Branching_enzy"/>
</dbReference>
<comment type="function">
    <text evidence="2 10">Catalyzes the formation of the alpha-1,6-glucosidic linkages in glycogen by scission of a 1,4-alpha-linked oligosaccharide from growing alpha-1,4-glucan chains and the subsequent attachment of the oligosaccharide to the alpha-1,6 position.</text>
</comment>
<keyword evidence="9 10" id="KW-0119">Carbohydrate metabolism</keyword>
<dbReference type="Gene3D" id="2.60.40.10">
    <property type="entry name" value="Immunoglobulins"/>
    <property type="match status" value="1"/>
</dbReference>
<dbReference type="GO" id="GO:0005829">
    <property type="term" value="C:cytosol"/>
    <property type="evidence" value="ECO:0007669"/>
    <property type="project" value="TreeGrafter"/>
</dbReference>
<dbReference type="PIRSF" id="PIRSF000463">
    <property type="entry name" value="GlgB"/>
    <property type="match status" value="1"/>
</dbReference>
<keyword evidence="7 10" id="KW-0808">Transferase</keyword>
<organism evidence="13 14">
    <name type="scientific">Brevinema andersonii</name>
    <dbReference type="NCBI Taxonomy" id="34097"/>
    <lineage>
        <taxon>Bacteria</taxon>
        <taxon>Pseudomonadati</taxon>
        <taxon>Spirochaetota</taxon>
        <taxon>Spirochaetia</taxon>
        <taxon>Brevinematales</taxon>
        <taxon>Brevinemataceae</taxon>
        <taxon>Brevinema</taxon>
    </lineage>
</organism>
<dbReference type="NCBIfam" id="NF003811">
    <property type="entry name" value="PRK05402.1"/>
    <property type="match status" value="1"/>
</dbReference>
<dbReference type="Pfam" id="PF22019">
    <property type="entry name" value="GlgB_N"/>
    <property type="match status" value="1"/>
</dbReference>
<evidence type="ECO:0000256" key="2">
    <source>
        <dbReference type="ARBA" id="ARBA00002953"/>
    </source>
</evidence>
<dbReference type="EC" id="2.4.1.18" evidence="10"/>
<dbReference type="Pfam" id="PF02922">
    <property type="entry name" value="CBM_48"/>
    <property type="match status" value="1"/>
</dbReference>
<dbReference type="STRING" id="34097.SAMN02745150_00641"/>
<dbReference type="GO" id="GO:0005978">
    <property type="term" value="P:glycogen biosynthetic process"/>
    <property type="evidence" value="ECO:0007669"/>
    <property type="project" value="UniProtKB-UniRule"/>
</dbReference>
<feature type="active site" description="Proton donor" evidence="10 11">
    <location>
        <position position="444"/>
    </location>
</feature>
<dbReference type="SUPFAM" id="SSF51011">
    <property type="entry name" value="Glycosyl hydrolase domain"/>
    <property type="match status" value="1"/>
</dbReference>
<gene>
    <name evidence="10" type="primary">glgB</name>
    <name evidence="13" type="ORF">SAMN02745150_00641</name>
</gene>
<keyword evidence="5 10" id="KW-0321">Glycogen metabolism</keyword>
<evidence type="ECO:0000256" key="6">
    <source>
        <dbReference type="ARBA" id="ARBA00022676"/>
    </source>
</evidence>
<sequence length="714" mass="83217">MCWEKIKSDPFDILGMHYINQQLHLRVLDLNADSVSIINAETQQLYPLKNNGEGLWTAVLDQQPFPYRILSTYPYSANTMLDPYSFEPVISDFDLYLFNEGTHRKVWNIMGANFITHQGVSGICFAVWAPAALSVRLTGDFNGWDATRYFMRPRGSSGIWEIFIPELDAGHAYKFALEHKDGSIHFKADPYAVFAERRPNTASITYDICQYEWHDNNWMQTRTQCIDKPLSIYECHLDSWIKDSNGNSLRYSNIALPLAEYLLEHGFTHLELMPITEYPYDGSWGYQVTGYFAPTSRYGTPDEFMEFVDVLHQKNIGVIIDWVPAHFPQDDHGLERFDGTALYEHEDPRLGWHQDWNTYIFNYGRHEVRQFLIGSALYWLDMFHIDGLRVDAVASMLYLDYSRKEGEWIPNRFGGRENLEAIEFLQSLHAEIQRYFPTAMTIAEESTSFQSVTAPTDQGGLGFTYKWNMGWMNDTLKYFSLEPIFRKWHHHDLTFSMVYTFHERFILPFSHDEVVHGKGTLLSRMPGSEWEKFANLRLMLSYMWFHPGKKLLFAGQEFAPWNEWAETHSIDWHLNADPDHAGIRFLIRDLNKLYQNHPALYQFDFDPKAFSWIDCDNIQSRLLQWIRKDINNEELVIILNLNVLVHESFQVGMPSSGLWIEIFNSDQVLYGGTHTINEKCFAENEPCQQQPASIKIKIPPLAALCFYKNIAASR</sequence>
<dbReference type="InterPro" id="IPR006407">
    <property type="entry name" value="GlgB"/>
</dbReference>
<dbReference type="InterPro" id="IPR004193">
    <property type="entry name" value="Glyco_hydro_13_N"/>
</dbReference>
<dbReference type="InterPro" id="IPR006048">
    <property type="entry name" value="A-amylase/branching_C"/>
</dbReference>
<dbReference type="FunFam" id="2.60.40.10:FF:000169">
    <property type="entry name" value="1,4-alpha-glucan branching enzyme GlgB"/>
    <property type="match status" value="1"/>
</dbReference>
<dbReference type="PANTHER" id="PTHR43651:SF3">
    <property type="entry name" value="1,4-ALPHA-GLUCAN-BRANCHING ENZYME"/>
    <property type="match status" value="1"/>
</dbReference>
<dbReference type="CDD" id="cd02855">
    <property type="entry name" value="E_set_GBE_prok_N"/>
    <property type="match status" value="1"/>
</dbReference>
<accession>A0A1I1DME0</accession>
<evidence type="ECO:0000256" key="4">
    <source>
        <dbReference type="ARBA" id="ARBA00009000"/>
    </source>
</evidence>
<dbReference type="InterPro" id="IPR017853">
    <property type="entry name" value="GH"/>
</dbReference>
<dbReference type="GO" id="GO:0043169">
    <property type="term" value="F:cation binding"/>
    <property type="evidence" value="ECO:0007669"/>
    <property type="project" value="InterPro"/>
</dbReference>
<dbReference type="Proteomes" id="UP000240042">
    <property type="component" value="Unassembled WGS sequence"/>
</dbReference>
<dbReference type="SMART" id="SM00642">
    <property type="entry name" value="Aamy"/>
    <property type="match status" value="1"/>
</dbReference>
<keyword evidence="14" id="KW-1185">Reference proteome</keyword>
<dbReference type="InterPro" id="IPR014756">
    <property type="entry name" value="Ig_E-set"/>
</dbReference>
<dbReference type="CDD" id="cd11322">
    <property type="entry name" value="AmyAc_Glg_BE"/>
    <property type="match status" value="1"/>
</dbReference>